<dbReference type="Pfam" id="PF00015">
    <property type="entry name" value="MCPsignal"/>
    <property type="match status" value="1"/>
</dbReference>
<reference evidence="5 6" key="1">
    <citation type="submission" date="2009-01" db="EMBL/GenBank/DDBJ databases">
        <title>Complete sequence of Geobacter sp. FRC-32.</title>
        <authorList>
            <consortium name="US DOE Joint Genome Institute"/>
            <person name="Lucas S."/>
            <person name="Copeland A."/>
            <person name="Lapidus A."/>
            <person name="Glavina del Rio T."/>
            <person name="Dalin E."/>
            <person name="Tice H."/>
            <person name="Bruce D."/>
            <person name="Goodwin L."/>
            <person name="Pitluck S."/>
            <person name="Saunders E."/>
            <person name="Brettin T."/>
            <person name="Detter J.C."/>
            <person name="Han C."/>
            <person name="Larimer F."/>
            <person name="Land M."/>
            <person name="Hauser L."/>
            <person name="Kyrpides N."/>
            <person name="Ovchinnikova G."/>
            <person name="Kostka J."/>
            <person name="Richardson P."/>
        </authorList>
    </citation>
    <scope>NUCLEOTIDE SEQUENCE [LARGE SCALE GENOMIC DNA]</scope>
    <source>
        <strain evidence="6">DSM 22248 / JCM 15807 / FRC-32</strain>
    </source>
</reference>
<dbReference type="SMART" id="SM00283">
    <property type="entry name" value="MA"/>
    <property type="match status" value="1"/>
</dbReference>
<dbReference type="SUPFAM" id="SSF55781">
    <property type="entry name" value="GAF domain-like"/>
    <property type="match status" value="1"/>
</dbReference>
<dbReference type="InterPro" id="IPR029016">
    <property type="entry name" value="GAF-like_dom_sf"/>
</dbReference>
<dbReference type="Pfam" id="PF01590">
    <property type="entry name" value="GAF"/>
    <property type="match status" value="1"/>
</dbReference>
<dbReference type="Proteomes" id="UP000007721">
    <property type="component" value="Chromosome"/>
</dbReference>
<keyword evidence="1 2" id="KW-0807">Transducer</keyword>
<keyword evidence="3" id="KW-0472">Membrane</keyword>
<dbReference type="PANTHER" id="PTHR32089:SF112">
    <property type="entry name" value="LYSOZYME-LIKE PROTEIN-RELATED"/>
    <property type="match status" value="1"/>
</dbReference>
<name>B9M2A4_GEODF</name>
<dbReference type="SUPFAM" id="SSF58104">
    <property type="entry name" value="Methyl-accepting chemotaxis protein (MCP) signaling domain"/>
    <property type="match status" value="1"/>
</dbReference>
<feature type="transmembrane region" description="Helical" evidence="3">
    <location>
        <begin position="53"/>
        <end position="76"/>
    </location>
</feature>
<keyword evidence="3" id="KW-0812">Transmembrane</keyword>
<dbReference type="InterPro" id="IPR004089">
    <property type="entry name" value="MCPsignal_dom"/>
</dbReference>
<dbReference type="eggNOG" id="COG2203">
    <property type="taxonomic scope" value="Bacteria"/>
</dbReference>
<dbReference type="HOGENOM" id="CLU_393690_0_0_7"/>
<dbReference type="AlphaFoldDB" id="B9M2A4"/>
<dbReference type="GO" id="GO:0007165">
    <property type="term" value="P:signal transduction"/>
    <property type="evidence" value="ECO:0007669"/>
    <property type="project" value="UniProtKB-KW"/>
</dbReference>
<keyword evidence="3" id="KW-1133">Transmembrane helix</keyword>
<evidence type="ECO:0000256" key="2">
    <source>
        <dbReference type="PROSITE-ProRule" id="PRU00284"/>
    </source>
</evidence>
<evidence type="ECO:0000313" key="5">
    <source>
        <dbReference type="EMBL" id="ACM21222.1"/>
    </source>
</evidence>
<dbReference type="SMART" id="SM00065">
    <property type="entry name" value="GAF"/>
    <property type="match status" value="1"/>
</dbReference>
<dbReference type="InterPro" id="IPR003018">
    <property type="entry name" value="GAF"/>
</dbReference>
<dbReference type="STRING" id="316067.Geob_2878"/>
<gene>
    <name evidence="5" type="primary">mcp40H-1</name>
    <name evidence="5" type="ordered locus">Geob_2878</name>
</gene>
<dbReference type="RefSeq" id="WP_012647950.1">
    <property type="nucleotide sequence ID" value="NC_011979.1"/>
</dbReference>
<feature type="domain" description="Methyl-accepting transducer" evidence="4">
    <location>
        <begin position="335"/>
        <end position="571"/>
    </location>
</feature>
<dbReference type="KEGG" id="geo:Geob_2878"/>
<keyword evidence="6" id="KW-1185">Reference proteome</keyword>
<dbReference type="GO" id="GO:0016020">
    <property type="term" value="C:membrane"/>
    <property type="evidence" value="ECO:0007669"/>
    <property type="project" value="InterPro"/>
</dbReference>
<dbReference type="Gene3D" id="3.30.450.40">
    <property type="match status" value="1"/>
</dbReference>
<dbReference type="EMBL" id="CP001390">
    <property type="protein sequence ID" value="ACM21222.1"/>
    <property type="molecule type" value="Genomic_DNA"/>
</dbReference>
<evidence type="ECO:0000256" key="3">
    <source>
        <dbReference type="SAM" id="Phobius"/>
    </source>
</evidence>
<proteinExistence type="predicted"/>
<accession>B9M2A4</accession>
<protein>
    <submittedName>
        <fullName evidence="5">GAF sensor methyl-accepting chemotaxis sensory transducer, class 40H</fullName>
    </submittedName>
</protein>
<organism evidence="5 6">
    <name type="scientific">Geotalea daltonii (strain DSM 22248 / JCM 15807 / FRC-32)</name>
    <name type="common">Geobacter daltonii</name>
    <dbReference type="NCBI Taxonomy" id="316067"/>
    <lineage>
        <taxon>Bacteria</taxon>
        <taxon>Pseudomonadati</taxon>
        <taxon>Thermodesulfobacteriota</taxon>
        <taxon>Desulfuromonadia</taxon>
        <taxon>Geobacterales</taxon>
        <taxon>Geobacteraceae</taxon>
        <taxon>Geotalea</taxon>
    </lineage>
</organism>
<dbReference type="CDD" id="cd11386">
    <property type="entry name" value="MCP_signal"/>
    <property type="match status" value="1"/>
</dbReference>
<dbReference type="eggNOG" id="COG0840">
    <property type="taxonomic scope" value="Bacteria"/>
</dbReference>
<evidence type="ECO:0000259" key="4">
    <source>
        <dbReference type="PROSITE" id="PS50111"/>
    </source>
</evidence>
<evidence type="ECO:0000313" key="6">
    <source>
        <dbReference type="Proteomes" id="UP000007721"/>
    </source>
</evidence>
<feature type="transmembrane region" description="Helical" evidence="3">
    <location>
        <begin position="12"/>
        <end position="33"/>
    </location>
</feature>
<dbReference type="OrthoDB" id="5389622at2"/>
<dbReference type="PROSITE" id="PS50111">
    <property type="entry name" value="CHEMOTAXIS_TRANSDUC_2"/>
    <property type="match status" value="1"/>
</dbReference>
<evidence type="ECO:0000256" key="1">
    <source>
        <dbReference type="ARBA" id="ARBA00023224"/>
    </source>
</evidence>
<dbReference type="PANTHER" id="PTHR32089">
    <property type="entry name" value="METHYL-ACCEPTING CHEMOTAXIS PROTEIN MCPB"/>
    <property type="match status" value="1"/>
</dbReference>
<sequence length="659" mass="72337">MDKIKRSRLYAFLGFILGVGAPIGWTAIRLIFLRDKEVSLLSQIVTDVVKSNYHFALYLYMGIGTALVLAVVGFFIGKAGDELHERAVELDALHKEVASQKEIFENRYKVLDNNIKNFHHISSRIQKTINIQEVLSLCAEGLHDILGYDRVNLLMVDEERKELRFAAATGSDNFDRTNVSLPLDGRSGVIFKCFSEKKLYLVDDITKYPSDFHLKSPYDTIHPLRSRSFVLCPIVVKGESWGVFGIDNRFSQRTLNDTDSDTIKLFADQAASAITRINLLQAIDTLTLQLGKTFSELLNNRDTCSRNVNRLKASAGTIADSATHISSASESVLASVDETSAAVTEISVATEQITKNLDFLAESVDKSVSAMEEISRTIKQVESNTVVSHNVSSQVKAHSDKIRVVVSETITSLAEIQKAVDLSYEGIKRLSENSSRIDNIVSVINEITKRTNLLALNASIIAAQAGDYGKSFGVVADEIRNLSLQTGQSTGEITSIIEEIMQESRIAAGNVTMTKELVQKGVKLGKETGAALGMIEDSSKRAMEMTEQIKIATEEQAQSVQLVTRSIEDVSTMTSQIFNASKEQAKATRNIGKAIESIKEMTEEMVTATVKQASEGSEIKTSVDAVGGLIVGVFDDLEKRQEDSRAVVSELEVIKSIAS</sequence>
<dbReference type="Gene3D" id="1.10.287.950">
    <property type="entry name" value="Methyl-accepting chemotaxis protein"/>
    <property type="match status" value="1"/>
</dbReference>